<protein>
    <submittedName>
        <fullName evidence="3">DUF2079 domain-containing protein</fullName>
    </submittedName>
</protein>
<sequence>MRVQHAHHRLTPALPGPQNHFAVYTRTRRRTRGAHPNLRRRRRMSSSLLPAEAHPLRARMSAAALALAVFALYSVYSWLQWRHYVVPSWDLGIFSQLAKAYASGQAPIVPIKGEGFNLLGDHFHPVTVLLTPFYWLWPAPATLLYVQNGLVALSVYLLVRFAQRILALWASLALGLAYALSFGIQQAVAVQFHEVAFALPLLIMSLGYLAMTRLADAPALLLRRAIYWAAPLVFVKEDVGITVFVIGLVALARTGWLSTASSIAFPSASAPVRPRRERYRTLLRSWVNTPAVAEASLLMLWGIVWPLLAIGLILPHFNTAGVFDYSDKLDIAAAIGDPLGAFAQLFYPWQKTATLGLLLLTGVLAWTTSPLALISVPTLIWRFLSPQEGYWEPTWHYNLVLMPIVFTALLDVLARATARTHVPAYQLGAAPAGRTVRTIFATLRHRAPVALPALALIVSLGFLPNQPLAQLTDPDFVTTELSTTDQMKAEAVAAIPEGATVAADLSVLTYLVLNHAAYWIGHSGEPGPDYVLIDKLGSAWGGNPPTSAVAYATGRYGTATYVHYRTIGSIDIAVRTR</sequence>
<comment type="caution">
    <text evidence="3">The sequence shown here is derived from an EMBL/GenBank/DDBJ whole genome shotgun (WGS) entry which is preliminary data.</text>
</comment>
<feature type="transmembrane region" description="Helical" evidence="2">
    <location>
        <begin position="395"/>
        <end position="414"/>
    </location>
</feature>
<organism evidence="3 4">
    <name type="scientific">Rothia nasimurium</name>
    <dbReference type="NCBI Taxonomy" id="85336"/>
    <lineage>
        <taxon>Bacteria</taxon>
        <taxon>Bacillati</taxon>
        <taxon>Actinomycetota</taxon>
        <taxon>Actinomycetes</taxon>
        <taxon>Micrococcales</taxon>
        <taxon>Micrococcaceae</taxon>
        <taxon>Rothia</taxon>
    </lineage>
</organism>
<evidence type="ECO:0000256" key="1">
    <source>
        <dbReference type="SAM" id="MobiDB-lite"/>
    </source>
</evidence>
<gene>
    <name evidence="3" type="ORF">E4U03_06100</name>
</gene>
<proteinExistence type="predicted"/>
<feature type="transmembrane region" description="Helical" evidence="2">
    <location>
        <begin position="226"/>
        <end position="250"/>
    </location>
</feature>
<feature type="region of interest" description="Disordered" evidence="1">
    <location>
        <begin position="1"/>
        <end position="21"/>
    </location>
</feature>
<feature type="transmembrane region" description="Helical" evidence="2">
    <location>
        <begin position="166"/>
        <end position="189"/>
    </location>
</feature>
<name>A0A4Y9F3I4_9MICC</name>
<feature type="transmembrane region" description="Helical" evidence="2">
    <location>
        <begin position="195"/>
        <end position="214"/>
    </location>
</feature>
<dbReference type="Proteomes" id="UP000297951">
    <property type="component" value="Unassembled WGS sequence"/>
</dbReference>
<keyword evidence="2" id="KW-0472">Membrane</keyword>
<feature type="transmembrane region" description="Helical" evidence="2">
    <location>
        <begin position="295"/>
        <end position="317"/>
    </location>
</feature>
<keyword evidence="2" id="KW-1133">Transmembrane helix</keyword>
<keyword evidence="2" id="KW-0812">Transmembrane</keyword>
<feature type="compositionally biased region" description="Basic residues" evidence="1">
    <location>
        <begin position="1"/>
        <end position="10"/>
    </location>
</feature>
<feature type="transmembrane region" description="Helical" evidence="2">
    <location>
        <begin position="135"/>
        <end position="159"/>
    </location>
</feature>
<accession>A0A4Y9F3I4</accession>
<dbReference type="EMBL" id="SPQC01000017">
    <property type="protein sequence ID" value="TFU22448.1"/>
    <property type="molecule type" value="Genomic_DNA"/>
</dbReference>
<dbReference type="AlphaFoldDB" id="A0A4Y9F3I4"/>
<dbReference type="Pfam" id="PF09852">
    <property type="entry name" value="DUF2079"/>
    <property type="match status" value="1"/>
</dbReference>
<dbReference type="OrthoDB" id="5240834at2"/>
<evidence type="ECO:0000256" key="2">
    <source>
        <dbReference type="SAM" id="Phobius"/>
    </source>
</evidence>
<reference evidence="3 4" key="1">
    <citation type="submission" date="2019-03" db="EMBL/GenBank/DDBJ databases">
        <title>Diversity of the mouse oral microbiome.</title>
        <authorList>
            <person name="Joseph S."/>
            <person name="Aduse-Opoku J."/>
            <person name="Curtis M."/>
            <person name="Wade W."/>
            <person name="Hashim A."/>
        </authorList>
    </citation>
    <scope>NUCLEOTIDE SEQUENCE [LARGE SCALE GENOMIC DNA]</scope>
    <source>
        <strain evidence="4">irhom_31</strain>
    </source>
</reference>
<feature type="transmembrane region" description="Helical" evidence="2">
    <location>
        <begin position="354"/>
        <end position="375"/>
    </location>
</feature>
<dbReference type="InterPro" id="IPR018650">
    <property type="entry name" value="STSV1_Orf64"/>
</dbReference>
<feature type="transmembrane region" description="Helical" evidence="2">
    <location>
        <begin position="62"/>
        <end position="79"/>
    </location>
</feature>
<evidence type="ECO:0000313" key="4">
    <source>
        <dbReference type="Proteomes" id="UP000297951"/>
    </source>
</evidence>
<evidence type="ECO:0000313" key="3">
    <source>
        <dbReference type="EMBL" id="TFU22448.1"/>
    </source>
</evidence>